<proteinExistence type="predicted"/>
<organism evidence="2 3">
    <name type="scientific">Colletotrichum zoysiae</name>
    <dbReference type="NCBI Taxonomy" id="1216348"/>
    <lineage>
        <taxon>Eukaryota</taxon>
        <taxon>Fungi</taxon>
        <taxon>Dikarya</taxon>
        <taxon>Ascomycota</taxon>
        <taxon>Pezizomycotina</taxon>
        <taxon>Sordariomycetes</taxon>
        <taxon>Hypocreomycetidae</taxon>
        <taxon>Glomerellales</taxon>
        <taxon>Glomerellaceae</taxon>
        <taxon>Colletotrichum</taxon>
        <taxon>Colletotrichum graminicola species complex</taxon>
    </lineage>
</organism>
<dbReference type="AlphaFoldDB" id="A0AAD9HU30"/>
<dbReference type="Proteomes" id="UP001232148">
    <property type="component" value="Unassembled WGS sequence"/>
</dbReference>
<reference evidence="2" key="1">
    <citation type="submission" date="2021-06" db="EMBL/GenBank/DDBJ databases">
        <title>Comparative genomics, transcriptomics and evolutionary studies reveal genomic signatures of adaptation to plant cell wall in hemibiotrophic fungi.</title>
        <authorList>
            <consortium name="DOE Joint Genome Institute"/>
            <person name="Baroncelli R."/>
            <person name="Diaz J.F."/>
            <person name="Benocci T."/>
            <person name="Peng M."/>
            <person name="Battaglia E."/>
            <person name="Haridas S."/>
            <person name="Andreopoulos W."/>
            <person name="Labutti K."/>
            <person name="Pangilinan J."/>
            <person name="Floch G.L."/>
            <person name="Makela M.R."/>
            <person name="Henrissat B."/>
            <person name="Grigoriev I.V."/>
            <person name="Crouch J.A."/>
            <person name="De Vries R.P."/>
            <person name="Sukno S.A."/>
            <person name="Thon M.R."/>
        </authorList>
    </citation>
    <scope>NUCLEOTIDE SEQUENCE</scope>
    <source>
        <strain evidence="2">MAFF235873</strain>
    </source>
</reference>
<keyword evidence="1" id="KW-0812">Transmembrane</keyword>
<accession>A0AAD9HU30</accession>
<evidence type="ECO:0000313" key="3">
    <source>
        <dbReference type="Proteomes" id="UP001232148"/>
    </source>
</evidence>
<keyword evidence="3" id="KW-1185">Reference proteome</keyword>
<dbReference type="EMBL" id="MU842810">
    <property type="protein sequence ID" value="KAK2035043.1"/>
    <property type="molecule type" value="Genomic_DNA"/>
</dbReference>
<sequence>MDALARTHTLSLSLSLVPTFSVAFLFRFLLHPPLRSMFFCLKSETTHASRHRRPHR</sequence>
<comment type="caution">
    <text evidence="2">The sequence shown here is derived from an EMBL/GenBank/DDBJ whole genome shotgun (WGS) entry which is preliminary data.</text>
</comment>
<name>A0AAD9HU30_9PEZI</name>
<protein>
    <submittedName>
        <fullName evidence="2">Uncharacterized protein</fullName>
    </submittedName>
</protein>
<keyword evidence="1" id="KW-1133">Transmembrane helix</keyword>
<feature type="transmembrane region" description="Helical" evidence="1">
    <location>
        <begin position="12"/>
        <end position="30"/>
    </location>
</feature>
<evidence type="ECO:0000256" key="1">
    <source>
        <dbReference type="SAM" id="Phobius"/>
    </source>
</evidence>
<evidence type="ECO:0000313" key="2">
    <source>
        <dbReference type="EMBL" id="KAK2035043.1"/>
    </source>
</evidence>
<keyword evidence="1" id="KW-0472">Membrane</keyword>
<gene>
    <name evidence="2" type="ORF">LX32DRAFT_633582</name>
</gene>